<evidence type="ECO:0000313" key="1">
    <source>
        <dbReference type="EMBL" id="AAF38341.1"/>
    </source>
</evidence>
<dbReference type="SMR" id="Q9K257"/>
<name>Q9K257_CHLPN</name>
<accession>Q9K257</accession>
<dbReference type="KEGG" id="cpa:CP_0514"/>
<dbReference type="AlphaFoldDB" id="Q9K257"/>
<dbReference type="Proteomes" id="UP000000583">
    <property type="component" value="Chromosome"/>
</dbReference>
<dbReference type="EMBL" id="AE002161">
    <property type="protein sequence ID" value="AAF38341.1"/>
    <property type="molecule type" value="Genomic_DNA"/>
</dbReference>
<reference evidence="1 2" key="1">
    <citation type="journal article" date="2000" name="Nucleic Acids Res.">
        <title>Genome sequences of Chlamydia trachomatis MoPn and Chlamydia pneumoniae AR39.</title>
        <authorList>
            <person name="Read T.D."/>
            <person name="Brunham R.C."/>
            <person name="Shen C."/>
            <person name="Gill S.R."/>
            <person name="Heidelberg J.F."/>
            <person name="White O."/>
            <person name="Hickey E.K."/>
            <person name="Peterson J.D."/>
            <person name="Utterback T.R."/>
            <person name="Berry K.J."/>
            <person name="Bass S."/>
            <person name="Linher K.D."/>
            <person name="Weidman J.F."/>
            <person name="Khouri H.M."/>
            <person name="Craven B."/>
            <person name="Bowman C."/>
            <person name="Dodson R.J."/>
            <person name="Gwinn M.L."/>
            <person name="Nelson W.C."/>
            <person name="DeBoy R.T."/>
            <person name="Kolonay J.F."/>
            <person name="McClarty G."/>
            <person name="Salzberg S.L."/>
            <person name="Eisen J.A."/>
            <person name="Fraser C.M."/>
        </authorList>
    </citation>
    <scope>NUCLEOTIDE SEQUENCE [LARGE SCALE GENOMIC DNA]</scope>
    <source>
        <strain evidence="1 2">AR39</strain>
    </source>
</reference>
<evidence type="ECO:0000313" key="2">
    <source>
        <dbReference type="Proteomes" id="UP000000583"/>
    </source>
</evidence>
<organism evidence="1 2">
    <name type="scientific">Chlamydia pneumoniae</name>
    <name type="common">Chlamydophila pneumoniae</name>
    <dbReference type="NCBI Taxonomy" id="83558"/>
    <lineage>
        <taxon>Bacteria</taxon>
        <taxon>Pseudomonadati</taxon>
        <taxon>Chlamydiota</taxon>
        <taxon>Chlamydiia</taxon>
        <taxon>Chlamydiales</taxon>
        <taxon>Chlamydiaceae</taxon>
        <taxon>Chlamydia/Chlamydophila group</taxon>
        <taxon>Chlamydia</taxon>
    </lineage>
</organism>
<dbReference type="PIR" id="D81567">
    <property type="entry name" value="D81567"/>
</dbReference>
<protein>
    <submittedName>
        <fullName evidence="1">Uncharacterized protein</fullName>
    </submittedName>
</protein>
<gene>
    <name evidence="1" type="ordered locus">CP_0514</name>
</gene>
<proteinExistence type="predicted"/>
<sequence>MRSSFRRCLNAFISAAVKKKLLIVRKEIYGNIFKLRDLLFSAVFVWKKI</sequence>